<dbReference type="PANTHER" id="PTHR30250:SF11">
    <property type="entry name" value="O-ANTIGEN TRANSPORTER-RELATED"/>
    <property type="match status" value="1"/>
</dbReference>
<accession>A0A2S6HZ81</accession>
<name>A0A2S6HZ81_9FIRM</name>
<feature type="transmembrane region" description="Helical" evidence="6">
    <location>
        <begin position="77"/>
        <end position="98"/>
    </location>
</feature>
<feature type="transmembrane region" description="Helical" evidence="6">
    <location>
        <begin position="37"/>
        <end position="56"/>
    </location>
</feature>
<keyword evidence="2" id="KW-1003">Cell membrane</keyword>
<dbReference type="RefSeq" id="WP_104434291.1">
    <property type="nucleotide sequence ID" value="NZ_PTJA01000001.1"/>
</dbReference>
<evidence type="ECO:0000256" key="3">
    <source>
        <dbReference type="ARBA" id="ARBA00022692"/>
    </source>
</evidence>
<feature type="transmembrane region" description="Helical" evidence="6">
    <location>
        <begin position="110"/>
        <end position="129"/>
    </location>
</feature>
<feature type="transmembrane region" description="Helical" evidence="6">
    <location>
        <begin position="355"/>
        <end position="375"/>
    </location>
</feature>
<feature type="transmembrane region" description="Helical" evidence="6">
    <location>
        <begin position="327"/>
        <end position="348"/>
    </location>
</feature>
<dbReference type="GO" id="GO:0005886">
    <property type="term" value="C:plasma membrane"/>
    <property type="evidence" value="ECO:0007669"/>
    <property type="project" value="UniProtKB-SubCell"/>
</dbReference>
<dbReference type="PANTHER" id="PTHR30250">
    <property type="entry name" value="PST FAMILY PREDICTED COLANIC ACID TRANSPORTER"/>
    <property type="match status" value="1"/>
</dbReference>
<feature type="transmembrane region" description="Helical" evidence="6">
    <location>
        <begin position="288"/>
        <end position="307"/>
    </location>
</feature>
<feature type="transmembrane region" description="Helical" evidence="6">
    <location>
        <begin position="387"/>
        <end position="407"/>
    </location>
</feature>
<evidence type="ECO:0000256" key="2">
    <source>
        <dbReference type="ARBA" id="ARBA00022475"/>
    </source>
</evidence>
<comment type="subcellular location">
    <subcellularLocation>
        <location evidence="1">Cell membrane</location>
        <topology evidence="1">Multi-pass membrane protein</topology>
    </subcellularLocation>
</comment>
<evidence type="ECO:0000256" key="6">
    <source>
        <dbReference type="SAM" id="Phobius"/>
    </source>
</evidence>
<feature type="transmembrane region" description="Helical" evidence="6">
    <location>
        <begin position="7"/>
        <end position="31"/>
    </location>
</feature>
<evidence type="ECO:0000313" key="8">
    <source>
        <dbReference type="Proteomes" id="UP000237749"/>
    </source>
</evidence>
<dbReference type="OrthoDB" id="3246647at2"/>
<evidence type="ECO:0000313" key="7">
    <source>
        <dbReference type="EMBL" id="PPK83479.1"/>
    </source>
</evidence>
<organism evidence="7 8">
    <name type="scientific">Lacrimispora xylanisolvens</name>
    <dbReference type="NCBI Taxonomy" id="384636"/>
    <lineage>
        <taxon>Bacteria</taxon>
        <taxon>Bacillati</taxon>
        <taxon>Bacillota</taxon>
        <taxon>Clostridia</taxon>
        <taxon>Lachnospirales</taxon>
        <taxon>Lachnospiraceae</taxon>
        <taxon>Lacrimispora</taxon>
    </lineage>
</organism>
<keyword evidence="5 6" id="KW-0472">Membrane</keyword>
<evidence type="ECO:0000256" key="4">
    <source>
        <dbReference type="ARBA" id="ARBA00022989"/>
    </source>
</evidence>
<protein>
    <submittedName>
        <fullName evidence="7">O-antigen/teichoic acid export membrane protein</fullName>
    </submittedName>
</protein>
<dbReference type="EMBL" id="PTJA01000001">
    <property type="protein sequence ID" value="PPK83479.1"/>
    <property type="molecule type" value="Genomic_DNA"/>
</dbReference>
<sequence>MERKNVAWNMIGSLVYAGSSMLLTALVNHLVGTDQGGIFGFAFSTFGQQMFLVAYFGMRPIQSTDVRESYTFGEYRMARMVTCGMALIFGICYILWKVFVSSSDYTYEKIMVVFFMVLYKVLDGFADVYESEFQRKGKLYLTGQAMTWRTLFSVCLFLGTLALTRDLIVASAVAAASQAVGIWLFDKRTADRITEINYVHAKGRHKQLLQDSFLLFLSVFLDGLIFAMAKYAVDSQMTSADNAVFVAIFMPTSVINLAANFVIRPFLTRLSLLWDENRTSEFLGVLRKLSGIILFLTVVALAGAWVMGVPVLSAVFNVELAPYLPGLLAIILGGGFFAVMNLFYYVLVIMKKQRLIFFGYVPVCLLSFVLSYQFVKIGGINGGAYSYMIEMLILMLCFMGQAIRVIGTKEKGRREQRI</sequence>
<comment type="caution">
    <text evidence="7">The sequence shown here is derived from an EMBL/GenBank/DDBJ whole genome shotgun (WGS) entry which is preliminary data.</text>
</comment>
<feature type="transmembrane region" description="Helical" evidence="6">
    <location>
        <begin position="213"/>
        <end position="233"/>
    </location>
</feature>
<dbReference type="AlphaFoldDB" id="A0A2S6HZ81"/>
<evidence type="ECO:0000256" key="5">
    <source>
        <dbReference type="ARBA" id="ARBA00023136"/>
    </source>
</evidence>
<reference evidence="7 8" key="1">
    <citation type="submission" date="2018-02" db="EMBL/GenBank/DDBJ databases">
        <title>Genomic Encyclopedia of Archaeal and Bacterial Type Strains, Phase II (KMG-II): from individual species to whole genera.</title>
        <authorList>
            <person name="Goeker M."/>
        </authorList>
    </citation>
    <scope>NUCLEOTIDE SEQUENCE [LARGE SCALE GENOMIC DNA]</scope>
    <source>
        <strain evidence="7 8">DSM 3808</strain>
    </source>
</reference>
<feature type="transmembrane region" description="Helical" evidence="6">
    <location>
        <begin position="245"/>
        <end position="267"/>
    </location>
</feature>
<dbReference type="Proteomes" id="UP000237749">
    <property type="component" value="Unassembled WGS sequence"/>
</dbReference>
<feature type="transmembrane region" description="Helical" evidence="6">
    <location>
        <begin position="167"/>
        <end position="185"/>
    </location>
</feature>
<gene>
    <name evidence="7" type="ORF">BXY41_101543</name>
</gene>
<keyword evidence="8" id="KW-1185">Reference proteome</keyword>
<proteinExistence type="predicted"/>
<keyword evidence="4 6" id="KW-1133">Transmembrane helix</keyword>
<keyword evidence="3 6" id="KW-0812">Transmembrane</keyword>
<feature type="transmembrane region" description="Helical" evidence="6">
    <location>
        <begin position="141"/>
        <end position="161"/>
    </location>
</feature>
<dbReference type="InterPro" id="IPR050833">
    <property type="entry name" value="Poly_Biosynth_Transport"/>
</dbReference>
<evidence type="ECO:0000256" key="1">
    <source>
        <dbReference type="ARBA" id="ARBA00004651"/>
    </source>
</evidence>